<dbReference type="PANTHER" id="PTHR43428">
    <property type="entry name" value="ARSENATE REDUCTASE"/>
    <property type="match status" value="1"/>
</dbReference>
<dbReference type="Pfam" id="PF01451">
    <property type="entry name" value="LMWPc"/>
    <property type="match status" value="1"/>
</dbReference>
<gene>
    <name evidence="3" type="ORF">HNQ08_003989</name>
</gene>
<sequence>MTKRPSVLFICTGNTARSQMAQVLLEHHGQQRFEVQSAGLEPGEVHPLTRQVLTERGFSTDHLYAKGTTPLLGQHFTHVMTVCGRAEHNCPIFPFALRREAWPFEDPAVATGTEEDRLAVFRRVRDQIDAQVRQWVEAQA</sequence>
<dbReference type="SMART" id="SM00226">
    <property type="entry name" value="LMWPc"/>
    <property type="match status" value="1"/>
</dbReference>
<dbReference type="InterPro" id="IPR023485">
    <property type="entry name" value="Ptyr_pPase"/>
</dbReference>
<feature type="domain" description="Phosphotyrosine protein phosphatase I" evidence="2">
    <location>
        <begin position="5"/>
        <end position="138"/>
    </location>
</feature>
<evidence type="ECO:0000256" key="1">
    <source>
        <dbReference type="ARBA" id="ARBA00022849"/>
    </source>
</evidence>
<evidence type="ECO:0000313" key="4">
    <source>
        <dbReference type="Proteomes" id="UP000552709"/>
    </source>
</evidence>
<dbReference type="GO" id="GO:0008794">
    <property type="term" value="F:arsenate reductase (glutaredoxin) activity"/>
    <property type="evidence" value="ECO:0007669"/>
    <property type="project" value="UniProtKB-EC"/>
</dbReference>
<dbReference type="Proteomes" id="UP000552709">
    <property type="component" value="Unassembled WGS sequence"/>
</dbReference>
<dbReference type="RefSeq" id="WP_184135864.1">
    <property type="nucleotide sequence ID" value="NZ_JACHFL010000013.1"/>
</dbReference>
<dbReference type="CDD" id="cd16345">
    <property type="entry name" value="LMWP_ArsC"/>
    <property type="match status" value="1"/>
</dbReference>
<dbReference type="GO" id="GO:0046685">
    <property type="term" value="P:response to arsenic-containing substance"/>
    <property type="evidence" value="ECO:0007669"/>
    <property type="project" value="UniProtKB-KW"/>
</dbReference>
<dbReference type="EC" id="1.20.4.1" evidence="3"/>
<name>A0A7W8NFX6_9DEIO</name>
<proteinExistence type="predicted"/>
<organism evidence="3 4">
    <name type="scientific">Deinococcus humi</name>
    <dbReference type="NCBI Taxonomy" id="662880"/>
    <lineage>
        <taxon>Bacteria</taxon>
        <taxon>Thermotogati</taxon>
        <taxon>Deinococcota</taxon>
        <taxon>Deinococci</taxon>
        <taxon>Deinococcales</taxon>
        <taxon>Deinococcaceae</taxon>
        <taxon>Deinococcus</taxon>
    </lineage>
</organism>
<keyword evidence="4" id="KW-1185">Reference proteome</keyword>
<comment type="caution">
    <text evidence="3">The sequence shown here is derived from an EMBL/GenBank/DDBJ whole genome shotgun (WGS) entry which is preliminary data.</text>
</comment>
<reference evidence="3 4" key="1">
    <citation type="submission" date="2020-08" db="EMBL/GenBank/DDBJ databases">
        <title>Genomic Encyclopedia of Type Strains, Phase IV (KMG-IV): sequencing the most valuable type-strain genomes for metagenomic binning, comparative biology and taxonomic classification.</title>
        <authorList>
            <person name="Goeker M."/>
        </authorList>
    </citation>
    <scope>NUCLEOTIDE SEQUENCE [LARGE SCALE GENOMIC DNA]</scope>
    <source>
        <strain evidence="3 4">DSM 27939</strain>
    </source>
</reference>
<accession>A0A7W8NFX6</accession>
<keyword evidence="3" id="KW-0560">Oxidoreductase</keyword>
<dbReference type="PANTHER" id="PTHR43428:SF1">
    <property type="entry name" value="ARSENATE REDUCTASE"/>
    <property type="match status" value="1"/>
</dbReference>
<evidence type="ECO:0000313" key="3">
    <source>
        <dbReference type="EMBL" id="MBB5364876.1"/>
    </source>
</evidence>
<dbReference type="EMBL" id="JACHFL010000013">
    <property type="protein sequence ID" value="MBB5364876.1"/>
    <property type="molecule type" value="Genomic_DNA"/>
</dbReference>
<evidence type="ECO:0000259" key="2">
    <source>
        <dbReference type="SMART" id="SM00226"/>
    </source>
</evidence>
<dbReference type="SUPFAM" id="SSF52788">
    <property type="entry name" value="Phosphotyrosine protein phosphatases I"/>
    <property type="match status" value="1"/>
</dbReference>
<dbReference type="AlphaFoldDB" id="A0A7W8NFX6"/>
<keyword evidence="1" id="KW-0059">Arsenical resistance</keyword>
<protein>
    <submittedName>
        <fullName evidence="3">Arsenate reductase</fullName>
        <ecNumber evidence="3">1.20.4.1</ecNumber>
    </submittedName>
</protein>
<dbReference type="InterPro" id="IPR036196">
    <property type="entry name" value="Ptyr_pPase_sf"/>
</dbReference>
<dbReference type="Gene3D" id="3.40.50.2300">
    <property type="match status" value="1"/>
</dbReference>